<dbReference type="AlphaFoldDB" id="X0QTW1"/>
<dbReference type="PATRIC" id="fig|1423734.3.peg.2341"/>
<evidence type="ECO:0000313" key="2">
    <source>
        <dbReference type="Proteomes" id="UP000051236"/>
    </source>
</evidence>
<dbReference type="STRING" id="1423734.FC83_GL002312"/>
<evidence type="ECO:0000313" key="1">
    <source>
        <dbReference type="EMBL" id="KRM33929.1"/>
    </source>
</evidence>
<protein>
    <recommendedName>
        <fullName evidence="3">Surface layer protein A domain-containing protein</fullName>
    </recommendedName>
</protein>
<evidence type="ECO:0008006" key="3">
    <source>
        <dbReference type="Google" id="ProtNLM"/>
    </source>
</evidence>
<dbReference type="Proteomes" id="UP000051236">
    <property type="component" value="Unassembled WGS sequence"/>
</dbReference>
<proteinExistence type="predicted"/>
<keyword evidence="2" id="KW-1185">Reference proteome</keyword>
<name>X0QTW1_9LACO</name>
<reference evidence="1 2" key="1">
    <citation type="journal article" date="2015" name="Genome Announc.">
        <title>Expanding the biotechnology potential of lactobacilli through comparative genomics of 213 strains and associated genera.</title>
        <authorList>
            <person name="Sun Z."/>
            <person name="Harris H.M."/>
            <person name="McCann A."/>
            <person name="Guo C."/>
            <person name="Argimon S."/>
            <person name="Zhang W."/>
            <person name="Yang X."/>
            <person name="Jeffery I.B."/>
            <person name="Cooney J.C."/>
            <person name="Kagawa T.F."/>
            <person name="Liu W."/>
            <person name="Song Y."/>
            <person name="Salvetti E."/>
            <person name="Wrobel A."/>
            <person name="Rasinkangas P."/>
            <person name="Parkhill J."/>
            <person name="Rea M.C."/>
            <person name="O'Sullivan O."/>
            <person name="Ritari J."/>
            <person name="Douillard F.P."/>
            <person name="Paul Ross R."/>
            <person name="Yang R."/>
            <person name="Briner A.E."/>
            <person name="Felis G.E."/>
            <person name="de Vos W.M."/>
            <person name="Barrangou R."/>
            <person name="Klaenhammer T.R."/>
            <person name="Caufield P.W."/>
            <person name="Cui Y."/>
            <person name="Zhang H."/>
            <person name="O'Toole P.W."/>
        </authorList>
    </citation>
    <scope>NUCLEOTIDE SEQUENCE [LARGE SCALE GENOMIC DNA]</scope>
    <source>
        <strain evidence="1 2">DSM 18527</strain>
    </source>
</reference>
<sequence length="137" mass="15511">MSANPNRLFREFYSNGEATTVYSDPYLTQPSGKLDPSISHWAITRVSNPTQADGTYSFDLGDNQWVGLSDKTRVIEDNYYFQPGTPLYNENGQQTQTIDNPKHYNYQIFDVTTINGGIYVKLGSDDQWALYDAGSPY</sequence>
<dbReference type="RefSeq" id="WP_035456299.1">
    <property type="nucleotide sequence ID" value="NZ_AZGA01000040.1"/>
</dbReference>
<dbReference type="OrthoDB" id="2330151at2"/>
<comment type="caution">
    <text evidence="1">The sequence shown here is derived from an EMBL/GenBank/DDBJ whole genome shotgun (WGS) entry which is preliminary data.</text>
</comment>
<organism evidence="1 2">
    <name type="scientific">Agrilactobacillus composti DSM 18527 = JCM 14202</name>
    <dbReference type="NCBI Taxonomy" id="1423734"/>
    <lineage>
        <taxon>Bacteria</taxon>
        <taxon>Bacillati</taxon>
        <taxon>Bacillota</taxon>
        <taxon>Bacilli</taxon>
        <taxon>Lactobacillales</taxon>
        <taxon>Lactobacillaceae</taxon>
        <taxon>Agrilactobacillus</taxon>
    </lineage>
</organism>
<accession>X0QTW1</accession>
<dbReference type="EMBL" id="AZGA01000040">
    <property type="protein sequence ID" value="KRM33929.1"/>
    <property type="molecule type" value="Genomic_DNA"/>
</dbReference>
<gene>
    <name evidence="1" type="ORF">FC83_GL002312</name>
</gene>